<proteinExistence type="predicted"/>
<comment type="caution">
    <text evidence="1">The sequence shown here is derived from an EMBL/GenBank/DDBJ whole genome shotgun (WGS) entry which is preliminary data.</text>
</comment>
<evidence type="ECO:0000313" key="1">
    <source>
        <dbReference type="EMBL" id="CPT00615.1"/>
    </source>
</evidence>
<protein>
    <submittedName>
        <fullName evidence="1">Uncharacterized protein</fullName>
    </submittedName>
</protein>
<dbReference type="EMBL" id="CSUW01000001">
    <property type="protein sequence ID" value="CPT00615.1"/>
    <property type="molecule type" value="Genomic_DNA"/>
</dbReference>
<name>A0AB33T1S6_9MYCO</name>
<accession>A0AB33T1S6</accession>
<gene>
    <name evidence="1" type="ORF">ERS075527_00346</name>
</gene>
<dbReference type="Proteomes" id="UP000038487">
    <property type="component" value="Unassembled WGS sequence"/>
</dbReference>
<sequence>MIEIHIHDNTGTITRAGIRERGGFYLQQGRSWVTLSAAEAARLREFLETHQ</sequence>
<dbReference type="RefSeq" id="WP_165588055.1">
    <property type="nucleotide sequence ID" value="NZ_CSUW01000001.1"/>
</dbReference>
<evidence type="ECO:0000313" key="2">
    <source>
        <dbReference type="Proteomes" id="UP000038487"/>
    </source>
</evidence>
<organism evidence="1 2">
    <name type="scientific">Mycobacteroides abscessus</name>
    <dbReference type="NCBI Taxonomy" id="36809"/>
    <lineage>
        <taxon>Bacteria</taxon>
        <taxon>Bacillati</taxon>
        <taxon>Actinomycetota</taxon>
        <taxon>Actinomycetes</taxon>
        <taxon>Mycobacteriales</taxon>
        <taxon>Mycobacteriaceae</taxon>
        <taxon>Mycobacteroides</taxon>
    </lineage>
</organism>
<reference evidence="1 2" key="1">
    <citation type="submission" date="2015-03" db="EMBL/GenBank/DDBJ databases">
        <authorList>
            <consortium name="Pathogen Informatics"/>
            <person name="Murphy D."/>
        </authorList>
    </citation>
    <scope>NUCLEOTIDE SEQUENCE [LARGE SCALE GENOMIC DNA]</scope>
    <source>
        <strain evidence="1 2">PAP036</strain>
    </source>
</reference>
<dbReference type="AlphaFoldDB" id="A0AB33T1S6"/>